<feature type="transmembrane region" description="Helical" evidence="1">
    <location>
        <begin position="46"/>
        <end position="66"/>
    </location>
</feature>
<keyword evidence="1" id="KW-1133">Transmembrane helix</keyword>
<name>A0ABD5W408_9EURY</name>
<feature type="transmembrane region" description="Helical" evidence="1">
    <location>
        <begin position="12"/>
        <end position="34"/>
    </location>
</feature>
<dbReference type="Proteomes" id="UP001596445">
    <property type="component" value="Unassembled WGS sequence"/>
</dbReference>
<dbReference type="AlphaFoldDB" id="A0ABD5W408"/>
<keyword evidence="4" id="KW-1185">Reference proteome</keyword>
<keyword evidence="1" id="KW-0472">Membrane</keyword>
<proteinExistence type="predicted"/>
<organism evidence="3 4">
    <name type="scientific">Halovenus salina</name>
    <dbReference type="NCBI Taxonomy" id="1510225"/>
    <lineage>
        <taxon>Archaea</taxon>
        <taxon>Methanobacteriati</taxon>
        <taxon>Methanobacteriota</taxon>
        <taxon>Stenosarchaea group</taxon>
        <taxon>Halobacteria</taxon>
        <taxon>Halobacteriales</taxon>
        <taxon>Haloarculaceae</taxon>
        <taxon>Halovenus</taxon>
    </lineage>
</organism>
<evidence type="ECO:0000259" key="2">
    <source>
        <dbReference type="Pfam" id="PF26478"/>
    </source>
</evidence>
<evidence type="ECO:0000313" key="4">
    <source>
        <dbReference type="Proteomes" id="UP001596445"/>
    </source>
</evidence>
<dbReference type="EMBL" id="JBHSZI010000001">
    <property type="protein sequence ID" value="MFC7059119.1"/>
    <property type="molecule type" value="Genomic_DNA"/>
</dbReference>
<reference evidence="3 4" key="1">
    <citation type="journal article" date="2019" name="Int. J. Syst. Evol. Microbiol.">
        <title>The Global Catalogue of Microorganisms (GCM) 10K type strain sequencing project: providing services to taxonomists for standard genome sequencing and annotation.</title>
        <authorList>
            <consortium name="The Broad Institute Genomics Platform"/>
            <consortium name="The Broad Institute Genome Sequencing Center for Infectious Disease"/>
            <person name="Wu L."/>
            <person name="Ma J."/>
        </authorList>
    </citation>
    <scope>NUCLEOTIDE SEQUENCE [LARGE SCALE GENOMIC DNA]</scope>
    <source>
        <strain evidence="3 4">JCM 30072</strain>
    </source>
</reference>
<evidence type="ECO:0000313" key="3">
    <source>
        <dbReference type="EMBL" id="MFC7059119.1"/>
    </source>
</evidence>
<protein>
    <recommendedName>
        <fullName evidence="2">DUF8151 domain-containing protein</fullName>
    </recommendedName>
</protein>
<gene>
    <name evidence="3" type="ORF">ACFQQG_14175</name>
</gene>
<keyword evidence="1" id="KW-0812">Transmembrane</keyword>
<feature type="domain" description="DUF8151" evidence="2">
    <location>
        <begin position="1"/>
        <end position="77"/>
    </location>
</feature>
<dbReference type="InterPro" id="IPR058464">
    <property type="entry name" value="DUF8151"/>
</dbReference>
<evidence type="ECO:0000256" key="1">
    <source>
        <dbReference type="SAM" id="Phobius"/>
    </source>
</evidence>
<accession>A0ABD5W408</accession>
<dbReference type="RefSeq" id="WP_267161847.1">
    <property type="nucleotide sequence ID" value="NZ_CP112972.1"/>
</dbReference>
<dbReference type="GeneID" id="76631208"/>
<dbReference type="Pfam" id="PF26478">
    <property type="entry name" value="DUF8151"/>
    <property type="match status" value="1"/>
</dbReference>
<comment type="caution">
    <text evidence="3">The sequence shown here is derived from an EMBL/GenBank/DDBJ whole genome shotgun (WGS) entry which is preliminary data.</text>
</comment>
<sequence>MYEEVLELIIPVAVTALYTGAVSLFAALGVLFEYKSLLFLSGGETFIGLWAAVVGVIALNAAYHVLQDRLAGAVAGLRTEA</sequence>